<keyword evidence="2" id="KW-1185">Reference proteome</keyword>
<gene>
    <name evidence="1" type="ORF">AVEN_235411_1</name>
</gene>
<evidence type="ECO:0000313" key="1">
    <source>
        <dbReference type="EMBL" id="GBL74465.1"/>
    </source>
</evidence>
<protein>
    <submittedName>
        <fullName evidence="1">Uncharacterized protein</fullName>
    </submittedName>
</protein>
<sequence>MVIFSRKVLQLPSLEEPSIRLWRKERQMRKLVLRAIYYCGSEMVKGKGEPPSILSEICFLCSRLRTYPKKTAAQSQRKTPGNQYMDIRLRERSWAHNIFRASFFRCPPFPTRL</sequence>
<dbReference type="EMBL" id="BGPR01000005">
    <property type="protein sequence ID" value="GBL74465.1"/>
    <property type="molecule type" value="Genomic_DNA"/>
</dbReference>
<dbReference type="Proteomes" id="UP000499080">
    <property type="component" value="Unassembled WGS sequence"/>
</dbReference>
<reference evidence="1 2" key="1">
    <citation type="journal article" date="2019" name="Sci. Rep.">
        <title>Orb-weaving spider Araneus ventricosus genome elucidates the spidroin gene catalogue.</title>
        <authorList>
            <person name="Kono N."/>
            <person name="Nakamura H."/>
            <person name="Ohtoshi R."/>
            <person name="Moran D.A.P."/>
            <person name="Shinohara A."/>
            <person name="Yoshida Y."/>
            <person name="Fujiwara M."/>
            <person name="Mori M."/>
            <person name="Tomita M."/>
            <person name="Arakawa K."/>
        </authorList>
    </citation>
    <scope>NUCLEOTIDE SEQUENCE [LARGE SCALE GENOMIC DNA]</scope>
</reference>
<proteinExistence type="predicted"/>
<accession>A0A4Y2A538</accession>
<organism evidence="1 2">
    <name type="scientific">Araneus ventricosus</name>
    <name type="common">Orbweaver spider</name>
    <name type="synonym">Epeira ventricosa</name>
    <dbReference type="NCBI Taxonomy" id="182803"/>
    <lineage>
        <taxon>Eukaryota</taxon>
        <taxon>Metazoa</taxon>
        <taxon>Ecdysozoa</taxon>
        <taxon>Arthropoda</taxon>
        <taxon>Chelicerata</taxon>
        <taxon>Arachnida</taxon>
        <taxon>Araneae</taxon>
        <taxon>Araneomorphae</taxon>
        <taxon>Entelegynae</taxon>
        <taxon>Araneoidea</taxon>
        <taxon>Araneidae</taxon>
        <taxon>Araneus</taxon>
    </lineage>
</organism>
<name>A0A4Y2A538_ARAVE</name>
<dbReference type="AlphaFoldDB" id="A0A4Y2A538"/>
<evidence type="ECO:0000313" key="2">
    <source>
        <dbReference type="Proteomes" id="UP000499080"/>
    </source>
</evidence>
<comment type="caution">
    <text evidence="1">The sequence shown here is derived from an EMBL/GenBank/DDBJ whole genome shotgun (WGS) entry which is preliminary data.</text>
</comment>